<feature type="compositionally biased region" description="Basic residues" evidence="21">
    <location>
        <begin position="201"/>
        <end position="211"/>
    </location>
</feature>
<sequence length="836" mass="93568">MELAERRRSRKSQSYKLISDSVNLFPLDYGHNSDSVEHMDTDSEPLDTSENETWLGEDGMEIKKQITGMMRLLSDKAGRVYQRVGREGETLKEEPQEEALSWNLSQKPSPEELEHAGNSVSHSQYDTRSKTQKMLDQSKSRDSALPHAPASMMTESSCCMCNCKSTLQAILLELRTMRKLMQTQRGPSDKQRPVSSTSPTYRKRSRKRRAGQRIIALTPPTKTPTPIQTPMVVESFEKICHEKKEEVKKERAVPSPPSTPVSNPPPSAHYSLNRDQNCTELEVQLAEEYEVFIPKAQLDSILLNYTRSGSLLFRKLVCAFFDDATLANSLPNGKRKRGLNDQRKGLDQNIVGAIKVFTEKYCTANRIEKLPGPRDWVQILQDQIKLARRRLKRAETTTDGDEIRTCTYETGADCQAVAQGDRFARFALWERCLFFYREAPLKRNRSLREAFNPESYELDKNFRLTRFTELKGTGCKVPQDVLQKLLESLQENHYQEDEQFLGAVMPRLGIGMDTCVIPLRHGGLSLVQTTDYIYPIVDDPYMMGRIACANVLSDLYAMGVTECDNMLMLLGVSNKLSEKERDKVMPLIIQGFKDAAEEAGTSVTGGQTVVNPWIVLGGVATTVCQPNEFIMPDNAVPGDVLVLTKPLGTQVAVAVHQWLDIPEKWNKIKLVVTQEDVELAYQEAMLNMARLNRTAAGLMHTFNAHAATDITGFGILGHAQNLARQQRSEVSFVIHNLPVLAKMAAVSKACGNMFGLMHGTCPETSGGLLICLPREQAARFCAEIKSPKYGEGHQAWIIGIVEKGNRTARIIDKPRIIEVAPQVATQNVNTTPGTTS</sequence>
<keyword evidence="12" id="KW-0460">Magnesium</keyword>
<evidence type="ECO:0000256" key="17">
    <source>
        <dbReference type="ARBA" id="ARBA00039825"/>
    </source>
</evidence>
<dbReference type="Proteomes" id="UP000824219">
    <property type="component" value="Linkage Group LG04"/>
</dbReference>
<dbReference type="Pfam" id="PF10523">
    <property type="entry name" value="BEN"/>
    <property type="match status" value="1"/>
</dbReference>
<evidence type="ECO:0000256" key="19">
    <source>
        <dbReference type="ARBA" id="ARBA00042811"/>
    </source>
</evidence>
<evidence type="ECO:0000256" key="5">
    <source>
        <dbReference type="ARBA" id="ARBA00011997"/>
    </source>
</evidence>
<comment type="catalytic activity">
    <reaction evidence="20">
        <text>hydrogenselenide + ATP + H2O = selenophosphate + AMP + phosphate + 2 H(+)</text>
        <dbReference type="Rhea" id="RHEA:18737"/>
        <dbReference type="ChEBI" id="CHEBI:15377"/>
        <dbReference type="ChEBI" id="CHEBI:15378"/>
        <dbReference type="ChEBI" id="CHEBI:16144"/>
        <dbReference type="ChEBI" id="CHEBI:29317"/>
        <dbReference type="ChEBI" id="CHEBI:30616"/>
        <dbReference type="ChEBI" id="CHEBI:43474"/>
        <dbReference type="ChEBI" id="CHEBI:456215"/>
        <dbReference type="EC" id="2.7.9.3"/>
    </reaction>
</comment>
<dbReference type="PROSITE" id="PS51457">
    <property type="entry name" value="BEN"/>
    <property type="match status" value="1"/>
</dbReference>
<evidence type="ECO:0000256" key="7">
    <source>
        <dbReference type="ARBA" id="ARBA00022679"/>
    </source>
</evidence>
<dbReference type="FunFam" id="3.30.1330.10:FF:000006">
    <property type="entry name" value="Selenide water dikinase 1"/>
    <property type="match status" value="1"/>
</dbReference>
<keyword evidence="7" id="KW-0808">Transferase</keyword>
<comment type="caution">
    <text evidence="23">The sequence shown here is derived from an EMBL/GenBank/DDBJ whole genome shotgun (WGS) entry which is preliminary data.</text>
</comment>
<dbReference type="GO" id="GO:0016260">
    <property type="term" value="P:selenocysteine biosynthetic process"/>
    <property type="evidence" value="ECO:0007669"/>
    <property type="project" value="TreeGrafter"/>
</dbReference>
<dbReference type="GO" id="GO:0003677">
    <property type="term" value="F:DNA binding"/>
    <property type="evidence" value="ECO:0007669"/>
    <property type="project" value="InterPro"/>
</dbReference>
<dbReference type="Pfam" id="PF02769">
    <property type="entry name" value="AIRS_C"/>
    <property type="match status" value="1"/>
</dbReference>
<evidence type="ECO:0000313" key="24">
    <source>
        <dbReference type="Proteomes" id="UP000824219"/>
    </source>
</evidence>
<dbReference type="GO" id="GO:0005524">
    <property type="term" value="F:ATP binding"/>
    <property type="evidence" value="ECO:0007669"/>
    <property type="project" value="UniProtKB-KW"/>
</dbReference>
<evidence type="ECO:0000256" key="6">
    <source>
        <dbReference type="ARBA" id="ARBA00022475"/>
    </source>
</evidence>
<keyword evidence="8" id="KW-0479">Metal-binding</keyword>
<feature type="compositionally biased region" description="Polar residues" evidence="21">
    <location>
        <begin position="118"/>
        <end position="135"/>
    </location>
</feature>
<protein>
    <recommendedName>
        <fullName evidence="17">Selenide, water dikinase 1</fullName>
        <ecNumber evidence="5">2.7.9.3</ecNumber>
    </recommendedName>
    <alternativeName>
        <fullName evidence="19">Selenium donor protein 1</fullName>
    </alternativeName>
    <alternativeName>
        <fullName evidence="18">Selenophosphate synthase 1</fullName>
    </alternativeName>
</protein>
<accession>A0A9D3P3F7</accession>
<feature type="region of interest" description="Disordered" evidence="21">
    <location>
        <begin position="107"/>
        <end position="149"/>
    </location>
</feature>
<dbReference type="CDD" id="cd02195">
    <property type="entry name" value="SelD"/>
    <property type="match status" value="1"/>
</dbReference>
<feature type="region of interest" description="Disordered" evidence="21">
    <location>
        <begin position="245"/>
        <end position="267"/>
    </location>
</feature>
<evidence type="ECO:0000256" key="11">
    <source>
        <dbReference type="ARBA" id="ARBA00022840"/>
    </source>
</evidence>
<feature type="region of interest" description="Disordered" evidence="21">
    <location>
        <begin position="31"/>
        <end position="50"/>
    </location>
</feature>
<dbReference type="EC" id="2.7.9.3" evidence="5"/>
<keyword evidence="6" id="KW-1003">Cell membrane</keyword>
<evidence type="ECO:0000313" key="23">
    <source>
        <dbReference type="EMBL" id="KAG7333414.1"/>
    </source>
</evidence>
<dbReference type="GO" id="GO:0005737">
    <property type="term" value="C:cytoplasm"/>
    <property type="evidence" value="ECO:0007669"/>
    <property type="project" value="TreeGrafter"/>
</dbReference>
<dbReference type="InterPro" id="IPR010918">
    <property type="entry name" value="PurM-like_C_dom"/>
</dbReference>
<evidence type="ECO:0000256" key="8">
    <source>
        <dbReference type="ARBA" id="ARBA00022723"/>
    </source>
</evidence>
<comment type="cofactor">
    <cofactor evidence="1">
        <name>Mg(2+)</name>
        <dbReference type="ChEBI" id="CHEBI:18420"/>
    </cofactor>
</comment>
<dbReference type="EMBL" id="JAHKSW010000004">
    <property type="protein sequence ID" value="KAG7333414.1"/>
    <property type="molecule type" value="Genomic_DNA"/>
</dbReference>
<keyword evidence="9" id="KW-0547">Nucleotide-binding</keyword>
<feature type="domain" description="BEN" evidence="22">
    <location>
        <begin position="288"/>
        <end position="398"/>
    </location>
</feature>
<dbReference type="GO" id="GO:0005886">
    <property type="term" value="C:plasma membrane"/>
    <property type="evidence" value="ECO:0007669"/>
    <property type="project" value="UniProtKB-SubCell"/>
</dbReference>
<keyword evidence="24" id="KW-1185">Reference proteome</keyword>
<dbReference type="PANTHER" id="PTHR10256">
    <property type="entry name" value="SELENIDE, WATER DIKINASE"/>
    <property type="match status" value="1"/>
</dbReference>
<evidence type="ECO:0000256" key="20">
    <source>
        <dbReference type="ARBA" id="ARBA00049005"/>
    </source>
</evidence>
<dbReference type="Gene3D" id="1.10.10.2590">
    <property type="entry name" value="BEN domain"/>
    <property type="match status" value="1"/>
</dbReference>
<evidence type="ECO:0000256" key="1">
    <source>
        <dbReference type="ARBA" id="ARBA00001946"/>
    </source>
</evidence>
<comment type="function">
    <text evidence="2">Synthesizes selenophosphate from selenide and ATP.</text>
</comment>
<feature type="region of interest" description="Disordered" evidence="21">
    <location>
        <begin position="181"/>
        <end position="213"/>
    </location>
</feature>
<feature type="compositionally biased region" description="Pro residues" evidence="21">
    <location>
        <begin position="254"/>
        <end position="267"/>
    </location>
</feature>
<proteinExistence type="inferred from homology"/>
<keyword evidence="11" id="KW-0067">ATP-binding</keyword>
<comment type="subcellular location">
    <subcellularLocation>
        <location evidence="3">Cell membrane</location>
        <topology evidence="3">Peripheral membrane protein</topology>
    </subcellularLocation>
    <subcellularLocation>
        <location evidence="4">Nucleus membrane</location>
        <topology evidence="4">Peripheral membrane protein</topology>
    </subcellularLocation>
</comment>
<dbReference type="SUPFAM" id="SSF55326">
    <property type="entry name" value="PurM N-terminal domain-like"/>
    <property type="match status" value="1"/>
</dbReference>
<evidence type="ECO:0000256" key="3">
    <source>
        <dbReference type="ARBA" id="ARBA00004202"/>
    </source>
</evidence>
<evidence type="ECO:0000256" key="4">
    <source>
        <dbReference type="ARBA" id="ARBA00004617"/>
    </source>
</evidence>
<dbReference type="Pfam" id="PF00586">
    <property type="entry name" value="AIRS"/>
    <property type="match status" value="1"/>
</dbReference>
<dbReference type="AlphaFoldDB" id="A0A9D3P3F7"/>
<evidence type="ECO:0000256" key="13">
    <source>
        <dbReference type="ARBA" id="ARBA00023136"/>
    </source>
</evidence>
<dbReference type="InterPro" id="IPR036676">
    <property type="entry name" value="PurM-like_C_sf"/>
</dbReference>
<evidence type="ECO:0000256" key="10">
    <source>
        <dbReference type="ARBA" id="ARBA00022777"/>
    </source>
</evidence>
<evidence type="ECO:0000256" key="18">
    <source>
        <dbReference type="ARBA" id="ARBA00042724"/>
    </source>
</evidence>
<dbReference type="GO" id="GO:0031965">
    <property type="term" value="C:nuclear membrane"/>
    <property type="evidence" value="ECO:0007669"/>
    <property type="project" value="UniProtKB-SubCell"/>
</dbReference>
<evidence type="ECO:0000256" key="12">
    <source>
        <dbReference type="ARBA" id="ARBA00022842"/>
    </source>
</evidence>
<name>A0A9D3P3F7_9TELE</name>
<dbReference type="FunFam" id="3.90.650.10:FF:000003">
    <property type="entry name" value="Selenide, water dikinase 1"/>
    <property type="match status" value="1"/>
</dbReference>
<gene>
    <name evidence="23" type="ORF">KOW79_003549</name>
</gene>
<dbReference type="Gene3D" id="3.30.1330.10">
    <property type="entry name" value="PurM-like, N-terminal domain"/>
    <property type="match status" value="1"/>
</dbReference>
<evidence type="ECO:0000256" key="14">
    <source>
        <dbReference type="ARBA" id="ARBA00023242"/>
    </source>
</evidence>
<evidence type="ECO:0000256" key="2">
    <source>
        <dbReference type="ARBA" id="ARBA00003786"/>
    </source>
</evidence>
<dbReference type="SMART" id="SM01025">
    <property type="entry name" value="BEN"/>
    <property type="match status" value="1"/>
</dbReference>
<dbReference type="NCBIfam" id="TIGR00476">
    <property type="entry name" value="selD"/>
    <property type="match status" value="1"/>
</dbReference>
<keyword evidence="15" id="KW-0711">Selenium</keyword>
<dbReference type="OrthoDB" id="409395at2759"/>
<evidence type="ECO:0000256" key="16">
    <source>
        <dbReference type="ARBA" id="ARBA00038427"/>
    </source>
</evidence>
<keyword evidence="14" id="KW-0539">Nucleus</keyword>
<evidence type="ECO:0000256" key="15">
    <source>
        <dbReference type="ARBA" id="ARBA00023266"/>
    </source>
</evidence>
<evidence type="ECO:0000256" key="9">
    <source>
        <dbReference type="ARBA" id="ARBA00022741"/>
    </source>
</evidence>
<dbReference type="PANTHER" id="PTHR10256:SF2">
    <property type="entry name" value="SELENIDE, WATER DIKINASE 1"/>
    <property type="match status" value="1"/>
</dbReference>
<keyword evidence="10" id="KW-0418">Kinase</keyword>
<reference evidence="23 24" key="1">
    <citation type="submission" date="2021-06" db="EMBL/GenBank/DDBJ databases">
        <title>Chromosome-level genome assembly of the red-tail catfish (Hemibagrus wyckioides).</title>
        <authorList>
            <person name="Shao F."/>
        </authorList>
    </citation>
    <scope>NUCLEOTIDE SEQUENCE [LARGE SCALE GENOMIC DNA]</scope>
    <source>
        <strain evidence="23">EC202008001</strain>
        <tissue evidence="23">Blood</tissue>
    </source>
</reference>
<dbReference type="InterPro" id="IPR004536">
    <property type="entry name" value="SPS/SelD"/>
</dbReference>
<organism evidence="23 24">
    <name type="scientific">Hemibagrus wyckioides</name>
    <dbReference type="NCBI Taxonomy" id="337641"/>
    <lineage>
        <taxon>Eukaryota</taxon>
        <taxon>Metazoa</taxon>
        <taxon>Chordata</taxon>
        <taxon>Craniata</taxon>
        <taxon>Vertebrata</taxon>
        <taxon>Euteleostomi</taxon>
        <taxon>Actinopterygii</taxon>
        <taxon>Neopterygii</taxon>
        <taxon>Teleostei</taxon>
        <taxon>Ostariophysi</taxon>
        <taxon>Siluriformes</taxon>
        <taxon>Bagridae</taxon>
        <taxon>Hemibagrus</taxon>
    </lineage>
</organism>
<dbReference type="GO" id="GO:0046872">
    <property type="term" value="F:metal ion binding"/>
    <property type="evidence" value="ECO:0007669"/>
    <property type="project" value="UniProtKB-KW"/>
</dbReference>
<comment type="similarity">
    <text evidence="16">Belongs to the selenophosphate synthase 1 family. Class II subfamily.</text>
</comment>
<dbReference type="SUPFAM" id="SSF56042">
    <property type="entry name" value="PurM C-terminal domain-like"/>
    <property type="match status" value="1"/>
</dbReference>
<dbReference type="Gene3D" id="3.90.650.10">
    <property type="entry name" value="PurM-like C-terminal domain"/>
    <property type="match status" value="1"/>
</dbReference>
<dbReference type="GO" id="GO:0004756">
    <property type="term" value="F:selenide, water dikinase activity"/>
    <property type="evidence" value="ECO:0007669"/>
    <property type="project" value="UniProtKB-EC"/>
</dbReference>
<evidence type="ECO:0000259" key="22">
    <source>
        <dbReference type="PROSITE" id="PS51457"/>
    </source>
</evidence>
<dbReference type="InterPro" id="IPR016188">
    <property type="entry name" value="PurM-like_N"/>
</dbReference>
<keyword evidence="13" id="KW-0472">Membrane</keyword>
<dbReference type="InterPro" id="IPR018379">
    <property type="entry name" value="BEN_domain"/>
</dbReference>
<dbReference type="InterPro" id="IPR036921">
    <property type="entry name" value="PurM-like_N_sf"/>
</dbReference>
<evidence type="ECO:0000256" key="21">
    <source>
        <dbReference type="SAM" id="MobiDB-lite"/>
    </source>
</evidence>